<dbReference type="InterPro" id="IPR058649">
    <property type="entry name" value="CzcB_C"/>
</dbReference>
<feature type="domain" description="CzcB-like barrel-sandwich hybrid" evidence="4">
    <location>
        <begin position="94"/>
        <end position="329"/>
    </location>
</feature>
<evidence type="ECO:0000256" key="2">
    <source>
        <dbReference type="ARBA" id="ARBA00022448"/>
    </source>
</evidence>
<dbReference type="Pfam" id="PF25975">
    <property type="entry name" value="CzcB_C"/>
    <property type="match status" value="1"/>
</dbReference>
<dbReference type="InterPro" id="IPR051909">
    <property type="entry name" value="MFP_Cation_Efflux"/>
</dbReference>
<dbReference type="RefSeq" id="WP_145416193.1">
    <property type="nucleotide sequence ID" value="NZ_CP036526.1"/>
</dbReference>
<dbReference type="GO" id="GO:0030313">
    <property type="term" value="C:cell envelope"/>
    <property type="evidence" value="ECO:0007669"/>
    <property type="project" value="TreeGrafter"/>
</dbReference>
<evidence type="ECO:0000259" key="5">
    <source>
        <dbReference type="Pfam" id="PF25975"/>
    </source>
</evidence>
<dbReference type="NCBIfam" id="TIGR01730">
    <property type="entry name" value="RND_mfp"/>
    <property type="match status" value="1"/>
</dbReference>
<dbReference type="GO" id="GO:0015679">
    <property type="term" value="P:plasma membrane copper ion transport"/>
    <property type="evidence" value="ECO:0007669"/>
    <property type="project" value="TreeGrafter"/>
</dbReference>
<organism evidence="6 7">
    <name type="scientific">Stieleria marina</name>
    <dbReference type="NCBI Taxonomy" id="1930275"/>
    <lineage>
        <taxon>Bacteria</taxon>
        <taxon>Pseudomonadati</taxon>
        <taxon>Planctomycetota</taxon>
        <taxon>Planctomycetia</taxon>
        <taxon>Pirellulales</taxon>
        <taxon>Pirellulaceae</taxon>
        <taxon>Stieleria</taxon>
    </lineage>
</organism>
<dbReference type="AlphaFoldDB" id="A0A517NNL8"/>
<dbReference type="PANTHER" id="PTHR30097">
    <property type="entry name" value="CATION EFFLUX SYSTEM PROTEIN CUSB"/>
    <property type="match status" value="1"/>
</dbReference>
<accession>A0A517NNL8</accession>
<dbReference type="Proteomes" id="UP000319817">
    <property type="component" value="Chromosome"/>
</dbReference>
<dbReference type="InterPro" id="IPR058792">
    <property type="entry name" value="Beta-barrel_RND_2"/>
</dbReference>
<feature type="domain" description="CusB-like beta-barrel" evidence="3">
    <location>
        <begin position="333"/>
        <end position="408"/>
    </location>
</feature>
<dbReference type="OrthoDB" id="9806939at2"/>
<dbReference type="Pfam" id="PF25954">
    <property type="entry name" value="Beta-barrel_RND_2"/>
    <property type="match status" value="1"/>
</dbReference>
<name>A0A517NNL8_9BACT</name>
<dbReference type="Gene3D" id="2.40.420.20">
    <property type="match status" value="1"/>
</dbReference>
<evidence type="ECO:0000256" key="1">
    <source>
        <dbReference type="ARBA" id="ARBA00009477"/>
    </source>
</evidence>
<dbReference type="SUPFAM" id="SSF111369">
    <property type="entry name" value="HlyD-like secretion proteins"/>
    <property type="match status" value="1"/>
</dbReference>
<dbReference type="Gene3D" id="2.40.30.170">
    <property type="match status" value="1"/>
</dbReference>
<gene>
    <name evidence="6" type="primary">czcB_1</name>
    <name evidence="6" type="ORF">K239x_06340</name>
</gene>
<dbReference type="FunFam" id="2.40.30.170:FF:000010">
    <property type="entry name" value="Efflux RND transporter periplasmic adaptor subunit"/>
    <property type="match status" value="1"/>
</dbReference>
<dbReference type="InterPro" id="IPR058647">
    <property type="entry name" value="BSH_CzcB-like"/>
</dbReference>
<dbReference type="Pfam" id="PF25973">
    <property type="entry name" value="BSH_CzcB"/>
    <property type="match status" value="1"/>
</dbReference>
<reference evidence="6 7" key="1">
    <citation type="submission" date="2019-02" db="EMBL/GenBank/DDBJ databases">
        <title>Deep-cultivation of Planctomycetes and their phenomic and genomic characterization uncovers novel biology.</title>
        <authorList>
            <person name="Wiegand S."/>
            <person name="Jogler M."/>
            <person name="Boedeker C."/>
            <person name="Pinto D."/>
            <person name="Vollmers J."/>
            <person name="Rivas-Marin E."/>
            <person name="Kohn T."/>
            <person name="Peeters S.H."/>
            <person name="Heuer A."/>
            <person name="Rast P."/>
            <person name="Oberbeckmann S."/>
            <person name="Bunk B."/>
            <person name="Jeske O."/>
            <person name="Meyerdierks A."/>
            <person name="Storesund J.E."/>
            <person name="Kallscheuer N."/>
            <person name="Luecker S."/>
            <person name="Lage O.M."/>
            <person name="Pohl T."/>
            <person name="Merkel B.J."/>
            <person name="Hornburger P."/>
            <person name="Mueller R.-W."/>
            <person name="Bruemmer F."/>
            <person name="Labrenz M."/>
            <person name="Spormann A.M."/>
            <person name="Op den Camp H."/>
            <person name="Overmann J."/>
            <person name="Amann R."/>
            <person name="Jetten M.S.M."/>
            <person name="Mascher T."/>
            <person name="Medema M.H."/>
            <person name="Devos D.P."/>
            <person name="Kaster A.-K."/>
            <person name="Ovreas L."/>
            <person name="Rohde M."/>
            <person name="Galperin M.Y."/>
            <person name="Jogler C."/>
        </authorList>
    </citation>
    <scope>NUCLEOTIDE SEQUENCE [LARGE SCALE GENOMIC DNA]</scope>
    <source>
        <strain evidence="6 7">K23_9</strain>
    </source>
</reference>
<comment type="similarity">
    <text evidence="1">Belongs to the membrane fusion protein (MFP) (TC 8.A.1) family.</text>
</comment>
<proteinExistence type="inferred from homology"/>
<dbReference type="GO" id="GO:0022857">
    <property type="term" value="F:transmembrane transporter activity"/>
    <property type="evidence" value="ECO:0007669"/>
    <property type="project" value="InterPro"/>
</dbReference>
<evidence type="ECO:0000259" key="4">
    <source>
        <dbReference type="Pfam" id="PF25973"/>
    </source>
</evidence>
<dbReference type="PANTHER" id="PTHR30097:SF4">
    <property type="entry name" value="SLR6042 PROTEIN"/>
    <property type="match status" value="1"/>
</dbReference>
<keyword evidence="2" id="KW-0813">Transport</keyword>
<keyword evidence="7" id="KW-1185">Reference proteome</keyword>
<dbReference type="GO" id="GO:0016020">
    <property type="term" value="C:membrane"/>
    <property type="evidence" value="ECO:0007669"/>
    <property type="project" value="InterPro"/>
</dbReference>
<dbReference type="EMBL" id="CP036526">
    <property type="protein sequence ID" value="QDT08693.1"/>
    <property type="molecule type" value="Genomic_DNA"/>
</dbReference>
<evidence type="ECO:0000259" key="3">
    <source>
        <dbReference type="Pfam" id="PF25954"/>
    </source>
</evidence>
<protein>
    <submittedName>
        <fullName evidence="6">Cobalt-zinc-cadmium resistance protein CzcB</fullName>
    </submittedName>
</protein>
<evidence type="ECO:0000313" key="6">
    <source>
        <dbReference type="EMBL" id="QDT08693.1"/>
    </source>
</evidence>
<dbReference type="GO" id="GO:0060003">
    <property type="term" value="P:copper ion export"/>
    <property type="evidence" value="ECO:0007669"/>
    <property type="project" value="TreeGrafter"/>
</dbReference>
<feature type="domain" description="CzcB-like C-terminal circularly permuted SH3-like" evidence="5">
    <location>
        <begin position="417"/>
        <end position="477"/>
    </location>
</feature>
<dbReference type="InterPro" id="IPR006143">
    <property type="entry name" value="RND_pump_MFP"/>
</dbReference>
<evidence type="ECO:0000313" key="7">
    <source>
        <dbReference type="Proteomes" id="UP000319817"/>
    </source>
</evidence>
<sequence>MNRTNVFSAIVALLVLSATGWIVVNWWPASSDEIGDSSTDQSATTIEEPAAPLVVLTDAKAIVAGIRTQPVTRSSIALTRTLPARFAYDDRRHVAVRAATDSIIESVAVKPGDRVEVGAVVAILRSPAIGEARGMVLKREAELELAETKQKWNADICDGVKELVWEIRAGKPVETIETDVNDSTLGKYRGQLLAAYSQAKLATQLSGSASSSSGAVSGRVIRERQSQQQQARATLDALIEQSVFETQQACKTATADAEAARRSAMVARQKLATALGISGEKASAQTVSPGETDLARLEVRSPLAGTVEERHFAATERVTAGAEMFIIADTSVLWIEADVRGRDWSAMKVSEGDRVIVTTSNQPNEQYQGKVHYVGRRVDSASGAIPLVVEISNADNQFRPGLFARVEVPTDVIDDTISVPASAVIDLDGKASVFVGSREGYQPVAVEVGVSSGGRIEILGGLSEGVKVVTRGAFLLKSELLLEGEE</sequence>